<evidence type="ECO:0000256" key="11">
    <source>
        <dbReference type="SAM" id="Phobius"/>
    </source>
</evidence>
<proteinExistence type="predicted"/>
<dbReference type="Gene3D" id="1.20.1070.10">
    <property type="entry name" value="Rhodopsin 7-helix transmembrane proteins"/>
    <property type="match status" value="1"/>
</dbReference>
<keyword evidence="3 11" id="KW-0812">Transmembrane</keyword>
<accession>A0ABD0JQE7</accession>
<comment type="subcellular location">
    <subcellularLocation>
        <location evidence="1">Cell membrane</location>
        <topology evidence="1">Multi-pass membrane protein</topology>
    </subcellularLocation>
</comment>
<sequence>MRKERDQTSSASRDITEFEHCNGNEENLEGSPRRGTCWRTAARKSLQQADSCDGEPKRLKELVRKHHVAVKAANILLMRRDFVRKENSSVQTEQKASKVLGVVFMIFVVCWAPFFLVNILTVLCVECYFPPTLFTVFVWLGYVSSTLNPIIYTVFNKIFKLTFLKLLCCRYGLLHRGRRRSNGAGFALTGRGGSGGSNSHSGLITCNSFCGHGASNDMEESMC</sequence>
<evidence type="ECO:0000256" key="4">
    <source>
        <dbReference type="ARBA" id="ARBA00022989"/>
    </source>
</evidence>
<keyword evidence="8" id="KW-0675">Receptor</keyword>
<evidence type="ECO:0000256" key="2">
    <source>
        <dbReference type="ARBA" id="ARBA00022475"/>
    </source>
</evidence>
<evidence type="ECO:0000313" key="13">
    <source>
        <dbReference type="EMBL" id="KAK7477112.1"/>
    </source>
</evidence>
<dbReference type="GO" id="GO:0004930">
    <property type="term" value="F:G protein-coupled receptor activity"/>
    <property type="evidence" value="ECO:0007669"/>
    <property type="project" value="UniProtKB-KW"/>
</dbReference>
<evidence type="ECO:0000256" key="5">
    <source>
        <dbReference type="ARBA" id="ARBA00023040"/>
    </source>
</evidence>
<feature type="domain" description="G-protein coupled receptors family 1 profile" evidence="12">
    <location>
        <begin position="1"/>
        <end position="152"/>
    </location>
</feature>
<feature type="transmembrane region" description="Helical" evidence="11">
    <location>
        <begin position="99"/>
        <end position="121"/>
    </location>
</feature>
<evidence type="ECO:0000256" key="7">
    <source>
        <dbReference type="ARBA" id="ARBA00023157"/>
    </source>
</evidence>
<evidence type="ECO:0000313" key="14">
    <source>
        <dbReference type="Proteomes" id="UP001519460"/>
    </source>
</evidence>
<dbReference type="SUPFAM" id="SSF81321">
    <property type="entry name" value="Family A G protein-coupled receptor-like"/>
    <property type="match status" value="1"/>
</dbReference>
<evidence type="ECO:0000256" key="1">
    <source>
        <dbReference type="ARBA" id="ARBA00004651"/>
    </source>
</evidence>
<dbReference type="InterPro" id="IPR000276">
    <property type="entry name" value="GPCR_Rhodpsn"/>
</dbReference>
<feature type="compositionally biased region" description="Basic and acidic residues" evidence="10">
    <location>
        <begin position="14"/>
        <end position="23"/>
    </location>
</feature>
<dbReference type="PANTHER" id="PTHR24248:SF125">
    <property type="entry name" value="DOPAMINE D2-LIKE RECEPTOR"/>
    <property type="match status" value="1"/>
</dbReference>
<evidence type="ECO:0000256" key="6">
    <source>
        <dbReference type="ARBA" id="ARBA00023136"/>
    </source>
</evidence>
<feature type="region of interest" description="Disordered" evidence="10">
    <location>
        <begin position="1"/>
        <end position="33"/>
    </location>
</feature>
<organism evidence="13 14">
    <name type="scientific">Batillaria attramentaria</name>
    <dbReference type="NCBI Taxonomy" id="370345"/>
    <lineage>
        <taxon>Eukaryota</taxon>
        <taxon>Metazoa</taxon>
        <taxon>Spiralia</taxon>
        <taxon>Lophotrochozoa</taxon>
        <taxon>Mollusca</taxon>
        <taxon>Gastropoda</taxon>
        <taxon>Caenogastropoda</taxon>
        <taxon>Sorbeoconcha</taxon>
        <taxon>Cerithioidea</taxon>
        <taxon>Batillariidae</taxon>
        <taxon>Batillaria</taxon>
    </lineage>
</organism>
<dbReference type="PROSITE" id="PS50262">
    <property type="entry name" value="G_PROTEIN_RECEP_F1_2"/>
    <property type="match status" value="1"/>
</dbReference>
<protein>
    <recommendedName>
        <fullName evidence="12">G-protein coupled receptors family 1 profile domain-containing protein</fullName>
    </recommendedName>
</protein>
<dbReference type="InterPro" id="IPR017452">
    <property type="entry name" value="GPCR_Rhodpsn_7TM"/>
</dbReference>
<dbReference type="Proteomes" id="UP001519460">
    <property type="component" value="Unassembled WGS sequence"/>
</dbReference>
<name>A0ABD0JQE7_9CAEN</name>
<dbReference type="Pfam" id="PF00001">
    <property type="entry name" value="7tm_1"/>
    <property type="match status" value="1"/>
</dbReference>
<evidence type="ECO:0000256" key="8">
    <source>
        <dbReference type="ARBA" id="ARBA00023170"/>
    </source>
</evidence>
<reference evidence="13 14" key="1">
    <citation type="journal article" date="2023" name="Sci. Data">
        <title>Genome assembly of the Korean intertidal mud-creeper Batillaria attramentaria.</title>
        <authorList>
            <person name="Patra A.K."/>
            <person name="Ho P.T."/>
            <person name="Jun S."/>
            <person name="Lee S.J."/>
            <person name="Kim Y."/>
            <person name="Won Y.J."/>
        </authorList>
    </citation>
    <scope>NUCLEOTIDE SEQUENCE [LARGE SCALE GENOMIC DNA]</scope>
    <source>
        <strain evidence="13">Wonlab-2016</strain>
    </source>
</reference>
<keyword evidence="2" id="KW-1003">Cell membrane</keyword>
<keyword evidence="14" id="KW-1185">Reference proteome</keyword>
<gene>
    <name evidence="13" type="ORF">BaRGS_00031598</name>
</gene>
<dbReference type="EMBL" id="JACVVK020000357">
    <property type="protein sequence ID" value="KAK7477112.1"/>
    <property type="molecule type" value="Genomic_DNA"/>
</dbReference>
<keyword evidence="4 11" id="KW-1133">Transmembrane helix</keyword>
<keyword evidence="6 11" id="KW-0472">Membrane</keyword>
<dbReference type="PRINTS" id="PR00237">
    <property type="entry name" value="GPCRRHODOPSN"/>
</dbReference>
<comment type="caution">
    <text evidence="13">The sequence shown here is derived from an EMBL/GenBank/DDBJ whole genome shotgun (WGS) entry which is preliminary data.</text>
</comment>
<evidence type="ECO:0000259" key="12">
    <source>
        <dbReference type="PROSITE" id="PS50262"/>
    </source>
</evidence>
<evidence type="ECO:0000256" key="9">
    <source>
        <dbReference type="ARBA" id="ARBA00023224"/>
    </source>
</evidence>
<feature type="transmembrane region" description="Helical" evidence="11">
    <location>
        <begin position="133"/>
        <end position="155"/>
    </location>
</feature>
<evidence type="ECO:0000256" key="3">
    <source>
        <dbReference type="ARBA" id="ARBA00022692"/>
    </source>
</evidence>
<keyword evidence="5" id="KW-0297">G-protein coupled receptor</keyword>
<dbReference type="GO" id="GO:0005886">
    <property type="term" value="C:plasma membrane"/>
    <property type="evidence" value="ECO:0007669"/>
    <property type="project" value="UniProtKB-SubCell"/>
</dbReference>
<evidence type="ECO:0000256" key="10">
    <source>
        <dbReference type="SAM" id="MobiDB-lite"/>
    </source>
</evidence>
<dbReference type="AlphaFoldDB" id="A0ABD0JQE7"/>
<keyword evidence="7" id="KW-1015">Disulfide bond</keyword>
<keyword evidence="9" id="KW-0807">Transducer</keyword>
<dbReference type="PANTHER" id="PTHR24248">
    <property type="entry name" value="ADRENERGIC RECEPTOR-RELATED G-PROTEIN COUPLED RECEPTOR"/>
    <property type="match status" value="1"/>
</dbReference>